<dbReference type="EMBL" id="AEXL02000016">
    <property type="protein sequence ID" value="EIJ66911.1"/>
    <property type="molecule type" value="Genomic_DNA"/>
</dbReference>
<dbReference type="AlphaFoldDB" id="I3D5B8"/>
<evidence type="ECO:0000313" key="2">
    <source>
        <dbReference type="Proteomes" id="UP000003423"/>
    </source>
</evidence>
<protein>
    <recommendedName>
        <fullName evidence="3">Glycosyl transferase family 28 C-terminal domain-containing protein</fullName>
    </recommendedName>
</protein>
<accession>I3D5B8</accession>
<dbReference type="Proteomes" id="UP000003423">
    <property type="component" value="Unassembled WGS sequence"/>
</dbReference>
<keyword evidence="2" id="KW-1185">Reference proteome</keyword>
<dbReference type="OrthoDB" id="46222at2157"/>
<dbReference type="PANTHER" id="PTHR38134:SF2">
    <property type="entry name" value="GALACTOKINASE"/>
    <property type="match status" value="1"/>
</dbReference>
<dbReference type="SUPFAM" id="SSF53756">
    <property type="entry name" value="UDP-Glycosyltransferase/glycogen phosphorylase"/>
    <property type="match status" value="1"/>
</dbReference>
<name>I3D5B8_9ARCH</name>
<evidence type="ECO:0008006" key="3">
    <source>
        <dbReference type="Google" id="ProtNLM"/>
    </source>
</evidence>
<reference evidence="1 2" key="1">
    <citation type="journal article" date="2012" name="J. Bacteriol.">
        <title>Genome sequence of "Candidatus Nitrosopumilus salaria" BD31, an ammonia-oxidizing archaeon from the San Francisco Bay estuary.</title>
        <authorList>
            <person name="Mosier A.C."/>
            <person name="Allen E.E."/>
            <person name="Kim M."/>
            <person name="Ferriera S."/>
            <person name="Francis C.A."/>
        </authorList>
    </citation>
    <scope>NUCLEOTIDE SEQUENCE [LARGE SCALE GENOMIC DNA]</scope>
    <source>
        <strain evidence="1 2">BD31</strain>
    </source>
</reference>
<dbReference type="PATRIC" id="fig|859350.6.peg.130"/>
<dbReference type="PANTHER" id="PTHR38134">
    <property type="entry name" value="SLR1395 PROTEIN"/>
    <property type="match status" value="1"/>
</dbReference>
<organism evidence="1 2">
    <name type="scientific">Candidatus Nitrosopumilus salarius BD31</name>
    <dbReference type="NCBI Taxonomy" id="859350"/>
    <lineage>
        <taxon>Archaea</taxon>
        <taxon>Nitrososphaerota</taxon>
        <taxon>Nitrososphaeria</taxon>
        <taxon>Nitrosopumilales</taxon>
        <taxon>Nitrosopumilaceae</taxon>
        <taxon>Nitrosopumilus</taxon>
    </lineage>
</organism>
<comment type="caution">
    <text evidence="1">The sequence shown here is derived from an EMBL/GenBank/DDBJ whole genome shotgun (WGS) entry which is preliminary data.</text>
</comment>
<gene>
    <name evidence="1" type="ORF">BD31_I0472</name>
</gene>
<proteinExistence type="predicted"/>
<dbReference type="InterPro" id="IPR053205">
    <property type="entry name" value="GHMP_kinase_L-arabinokinase"/>
</dbReference>
<evidence type="ECO:0000313" key="1">
    <source>
        <dbReference type="EMBL" id="EIJ66911.1"/>
    </source>
</evidence>
<sequence length="340" mass="38422">MIYYITDHGRGHATRSVALIRKLQLYGIKIIIRNSNVVDFLQKSLPGIEIKKGVTDIGPVLNSDGISINHNESIEKISNWINNINSISSQEVAFLKYENPDLIISDVSPMPLIAANSINIPSVVISNFSWYDVLTFLPENIRLKFKEYYDLADFCLQLPLGTEMNHFKKKYKVKLIARNLTENLDEIRKLYGIKKSLPCVLFALGGSKNKISFSYDDNIQIISLNTKFEDSITTHDLSDTVEGQNLVSIADLVICKCGYGLISECLSNGTPFFYLADDSHPEQMAISNELINRGINSRISFEDIKQLHISSQFLQNIPKISHDSIDLDDTINYILKLIKN</sequence>
<dbReference type="RefSeq" id="WP_008296861.1">
    <property type="nucleotide sequence ID" value="NZ_AEXL02000016.1"/>
</dbReference>